<evidence type="ECO:0000313" key="2">
    <source>
        <dbReference type="Proteomes" id="UP000594121"/>
    </source>
</evidence>
<dbReference type="EMBL" id="CP062310">
    <property type="protein sequence ID" value="QOJ79793.1"/>
    <property type="molecule type" value="Genomic_DNA"/>
</dbReference>
<dbReference type="KEGG" id="thel:IG193_07280"/>
<protein>
    <submittedName>
        <fullName evidence="1">Uncharacterized protein</fullName>
    </submittedName>
</protein>
<gene>
    <name evidence="1" type="ORF">IG193_07280</name>
</gene>
<accession>A0A7L9FL98</accession>
<proteinExistence type="predicted"/>
<name>A0A7L9FL98_9CREN</name>
<evidence type="ECO:0000313" key="1">
    <source>
        <dbReference type="EMBL" id="QOJ79793.1"/>
    </source>
</evidence>
<organism evidence="1 2">
    <name type="scientific">Infirmifilum lucidum</name>
    <dbReference type="NCBI Taxonomy" id="2776706"/>
    <lineage>
        <taxon>Archaea</taxon>
        <taxon>Thermoproteota</taxon>
        <taxon>Thermoprotei</taxon>
        <taxon>Thermofilales</taxon>
        <taxon>Thermofilaceae</taxon>
        <taxon>Infirmifilum</taxon>
    </lineage>
</organism>
<dbReference type="InParanoid" id="A0A7L9FL98"/>
<dbReference type="AlphaFoldDB" id="A0A7L9FL98"/>
<dbReference type="Proteomes" id="UP000594121">
    <property type="component" value="Chromosome"/>
</dbReference>
<keyword evidence="2" id="KW-1185">Reference proteome</keyword>
<reference evidence="1 2" key="1">
    <citation type="submission" date="2020-10" db="EMBL/GenBank/DDBJ databases">
        <title>Thermofilum lucidum 3507LT sp. nov. a novel member of Thermofilaceae family isolated from Chile hot spring, and proposal of description order Thermofilales.</title>
        <authorList>
            <person name="Zayulina K.S."/>
            <person name="Elcheninov A.G."/>
            <person name="Toshchakov S.V."/>
            <person name="Kublanov I.V."/>
        </authorList>
    </citation>
    <scope>NUCLEOTIDE SEQUENCE [LARGE SCALE GENOMIC DNA]</scope>
    <source>
        <strain evidence="1 2">3507LT</strain>
    </source>
</reference>
<sequence length="61" mass="7195">MKKMMEELGIKPGPIVRRALEEEIRRKLLERLEGRVKELAKTLQGIPDEEIARLIREDRGR</sequence>